<proteinExistence type="predicted"/>
<accession>A0ABD1ZEC0</accession>
<sequence length="154" mass="17097">MAGDVCPTKAPYVPPDPIASRVLGAVGMIPSAPRHLGGGVAGASSHSQGVSNQQTLVGGFPPIPASQTPRAPSVPLSEEKTEYHIEHGLRTAFRRDEMRRRPILLLQSVGVVQNSWLVERVRKCLHDRKYYVLDRVFDALGVWDYMQELERDQR</sequence>
<protein>
    <submittedName>
        <fullName evidence="2">Uncharacterized protein</fullName>
    </submittedName>
</protein>
<comment type="caution">
    <text evidence="2">The sequence shown here is derived from an EMBL/GenBank/DDBJ whole genome shotgun (WGS) entry which is preliminary data.</text>
</comment>
<feature type="region of interest" description="Disordered" evidence="1">
    <location>
        <begin position="56"/>
        <end position="79"/>
    </location>
</feature>
<dbReference type="Proteomes" id="UP001605036">
    <property type="component" value="Unassembled WGS sequence"/>
</dbReference>
<evidence type="ECO:0000313" key="2">
    <source>
        <dbReference type="EMBL" id="KAL2649417.1"/>
    </source>
</evidence>
<organism evidence="2 3">
    <name type="scientific">Riccia fluitans</name>
    <dbReference type="NCBI Taxonomy" id="41844"/>
    <lineage>
        <taxon>Eukaryota</taxon>
        <taxon>Viridiplantae</taxon>
        <taxon>Streptophyta</taxon>
        <taxon>Embryophyta</taxon>
        <taxon>Marchantiophyta</taxon>
        <taxon>Marchantiopsida</taxon>
        <taxon>Marchantiidae</taxon>
        <taxon>Marchantiales</taxon>
        <taxon>Ricciaceae</taxon>
        <taxon>Riccia</taxon>
    </lineage>
</organism>
<name>A0ABD1ZEC0_9MARC</name>
<gene>
    <name evidence="2" type="ORF">R1flu_017545</name>
</gene>
<dbReference type="AlphaFoldDB" id="A0ABD1ZEC0"/>
<keyword evidence="3" id="KW-1185">Reference proteome</keyword>
<reference evidence="2 3" key="1">
    <citation type="submission" date="2024-09" db="EMBL/GenBank/DDBJ databases">
        <title>Chromosome-scale assembly of Riccia fluitans.</title>
        <authorList>
            <person name="Paukszto L."/>
            <person name="Sawicki J."/>
            <person name="Karawczyk K."/>
            <person name="Piernik-Szablinska J."/>
            <person name="Szczecinska M."/>
            <person name="Mazdziarz M."/>
        </authorList>
    </citation>
    <scope>NUCLEOTIDE SEQUENCE [LARGE SCALE GENOMIC DNA]</scope>
    <source>
        <strain evidence="2">Rf_01</strain>
        <tissue evidence="2">Aerial parts of the thallus</tissue>
    </source>
</reference>
<evidence type="ECO:0000313" key="3">
    <source>
        <dbReference type="Proteomes" id="UP001605036"/>
    </source>
</evidence>
<dbReference type="EMBL" id="JBHFFA010000001">
    <property type="protein sequence ID" value="KAL2649417.1"/>
    <property type="molecule type" value="Genomic_DNA"/>
</dbReference>
<evidence type="ECO:0000256" key="1">
    <source>
        <dbReference type="SAM" id="MobiDB-lite"/>
    </source>
</evidence>